<feature type="coiled-coil region" evidence="3">
    <location>
        <begin position="158"/>
        <end position="185"/>
    </location>
</feature>
<reference evidence="6 7" key="1">
    <citation type="submission" date="2021-07" db="EMBL/GenBank/DDBJ databases">
        <authorList>
            <person name="Imarazene B."/>
            <person name="Zahm M."/>
            <person name="Klopp C."/>
            <person name="Cabau C."/>
            <person name="Beille S."/>
            <person name="Jouanno E."/>
            <person name="Castinel A."/>
            <person name="Lluch J."/>
            <person name="Gil L."/>
            <person name="Kuchtly C."/>
            <person name="Lopez Roques C."/>
            <person name="Donnadieu C."/>
            <person name="Parrinello H."/>
            <person name="Journot L."/>
            <person name="Du K."/>
            <person name="Schartl M."/>
            <person name="Retaux S."/>
            <person name="Guiguen Y."/>
        </authorList>
    </citation>
    <scope>NUCLEOTIDE SEQUENCE [LARGE SCALE GENOMIC DNA]</scope>
    <source>
        <strain evidence="6">Pach_M1</strain>
        <tissue evidence="6">Testis</tissue>
    </source>
</reference>
<evidence type="ECO:0000313" key="7">
    <source>
        <dbReference type="Proteomes" id="UP000752171"/>
    </source>
</evidence>
<dbReference type="InterPro" id="IPR050405">
    <property type="entry name" value="Intermediate_filament"/>
</dbReference>
<organism evidence="6 7">
    <name type="scientific">Astyanax mexicanus</name>
    <name type="common">Blind cave fish</name>
    <name type="synonym">Astyanax fasciatus mexicanus</name>
    <dbReference type="NCBI Taxonomy" id="7994"/>
    <lineage>
        <taxon>Eukaryota</taxon>
        <taxon>Metazoa</taxon>
        <taxon>Chordata</taxon>
        <taxon>Craniata</taxon>
        <taxon>Vertebrata</taxon>
        <taxon>Euteleostomi</taxon>
        <taxon>Actinopterygii</taxon>
        <taxon>Neopterygii</taxon>
        <taxon>Teleostei</taxon>
        <taxon>Ostariophysi</taxon>
        <taxon>Characiformes</taxon>
        <taxon>Characoidei</taxon>
        <taxon>Acestrorhamphidae</taxon>
        <taxon>Acestrorhamphinae</taxon>
        <taxon>Astyanax</taxon>
    </lineage>
</organism>
<dbReference type="Gene3D" id="1.20.5.170">
    <property type="match status" value="1"/>
</dbReference>
<evidence type="ECO:0000256" key="1">
    <source>
        <dbReference type="ARBA" id="ARBA00022754"/>
    </source>
</evidence>
<feature type="domain" description="IF rod" evidence="5">
    <location>
        <begin position="156"/>
        <end position="411"/>
    </location>
</feature>
<keyword evidence="2 3" id="KW-0175">Coiled coil</keyword>
<dbReference type="GO" id="GO:0005882">
    <property type="term" value="C:intermediate filament"/>
    <property type="evidence" value="ECO:0007669"/>
    <property type="project" value="UniProtKB-KW"/>
</dbReference>
<feature type="coiled-coil region" evidence="3">
    <location>
        <begin position="356"/>
        <end position="383"/>
    </location>
</feature>
<evidence type="ECO:0000256" key="3">
    <source>
        <dbReference type="SAM" id="Coils"/>
    </source>
</evidence>
<dbReference type="EMBL" id="JAICCE010000001">
    <property type="protein sequence ID" value="KAG9283517.1"/>
    <property type="molecule type" value="Genomic_DNA"/>
</dbReference>
<protein>
    <submittedName>
        <fullName evidence="6">Thread biopolymer filament subunit gamma-like</fullName>
    </submittedName>
</protein>
<comment type="caution">
    <text evidence="6">The sequence shown here is derived from an EMBL/GenBank/DDBJ whole genome shotgun (WGS) entry which is preliminary data.</text>
</comment>
<dbReference type="GO" id="GO:0005200">
    <property type="term" value="F:structural constituent of cytoskeleton"/>
    <property type="evidence" value="ECO:0007669"/>
    <property type="project" value="TreeGrafter"/>
</dbReference>
<dbReference type="AlphaFoldDB" id="A0A8T2MJ31"/>
<gene>
    <name evidence="6" type="ORF">AMEX_G2287</name>
</gene>
<dbReference type="GO" id="GO:0045109">
    <property type="term" value="P:intermediate filament organization"/>
    <property type="evidence" value="ECO:0007669"/>
    <property type="project" value="TreeGrafter"/>
</dbReference>
<feature type="compositionally biased region" description="Polar residues" evidence="4">
    <location>
        <begin position="420"/>
        <end position="444"/>
    </location>
</feature>
<dbReference type="PANTHER" id="PTHR45652:SF5">
    <property type="entry name" value="VIMENTIN"/>
    <property type="match status" value="1"/>
</dbReference>
<dbReference type="Proteomes" id="UP000752171">
    <property type="component" value="Unassembled WGS sequence"/>
</dbReference>
<accession>A0A8T2MJ31</accession>
<proteinExistence type="predicted"/>
<evidence type="ECO:0000256" key="2">
    <source>
        <dbReference type="ARBA" id="ARBA00023054"/>
    </source>
</evidence>
<dbReference type="SMART" id="SM01391">
    <property type="entry name" value="Filament"/>
    <property type="match status" value="1"/>
</dbReference>
<dbReference type="GO" id="GO:0005886">
    <property type="term" value="C:plasma membrane"/>
    <property type="evidence" value="ECO:0007669"/>
    <property type="project" value="TreeGrafter"/>
</dbReference>
<feature type="compositionally biased region" description="Polar residues" evidence="4">
    <location>
        <begin position="478"/>
        <end position="490"/>
    </location>
</feature>
<dbReference type="SUPFAM" id="SSF64593">
    <property type="entry name" value="Intermediate filament protein, coiled coil region"/>
    <property type="match status" value="1"/>
</dbReference>
<dbReference type="Pfam" id="PF00038">
    <property type="entry name" value="Filament"/>
    <property type="match status" value="1"/>
</dbReference>
<dbReference type="GO" id="GO:0005737">
    <property type="term" value="C:cytoplasm"/>
    <property type="evidence" value="ECO:0007669"/>
    <property type="project" value="TreeGrafter"/>
</dbReference>
<sequence>MLLTGGLACFVLELNFPSSKTLPPYSPFLHTDLPQLSTLSHTPFTLRLFWSSVFTSMFTSRILTFSGSSCAWDIGLCHADMTEATTVSRGLGFRPGLVKRTAAGSRLDMGLAVAVGSSPATSFMSHTIRLRSEMMTSLPGSTSGLDDGGFGLFRFEPMEEIKSRVRELQEESKALEARLAELTGGVDSTAMETDAVVNIEEQQQVQVQGEYCKELEHLALDTIRLHRMLNNIRSTALELKAQYDIKQEFRVLLEADIAAMKKEIMMTSRLQLNLQTKKARLRDELYFINIIQHEMQYRQPDFWGPHVTLLGPTETEITACKMKLQALLIQLHNLTGVNQSLNRTLARTHFQANYVISRYQAQIARLEAAIEAAKSELQEHIITHKEVQDLMQALGAETATYWALLDGEELSASIQINRTSSSMNLSESVPDSNRTSSPLNTVQTDIAAEAQPEETERSRPRSSAVTALQPRSDRSKQHQQSIDHFCTLQH</sequence>
<evidence type="ECO:0000259" key="5">
    <source>
        <dbReference type="SMART" id="SM01391"/>
    </source>
</evidence>
<evidence type="ECO:0000256" key="4">
    <source>
        <dbReference type="SAM" id="MobiDB-lite"/>
    </source>
</evidence>
<keyword evidence="1" id="KW-0403">Intermediate filament</keyword>
<feature type="region of interest" description="Disordered" evidence="4">
    <location>
        <begin position="420"/>
        <end position="490"/>
    </location>
</feature>
<dbReference type="InterPro" id="IPR039008">
    <property type="entry name" value="IF_rod_dom"/>
</dbReference>
<name>A0A8T2MJ31_ASTMX</name>
<dbReference type="PANTHER" id="PTHR45652">
    <property type="entry name" value="GLIAL FIBRILLARY ACIDIC PROTEIN"/>
    <property type="match status" value="1"/>
</dbReference>
<dbReference type="GO" id="GO:0030424">
    <property type="term" value="C:axon"/>
    <property type="evidence" value="ECO:0007669"/>
    <property type="project" value="TreeGrafter"/>
</dbReference>
<evidence type="ECO:0000313" key="6">
    <source>
        <dbReference type="EMBL" id="KAG9283517.1"/>
    </source>
</evidence>